<dbReference type="EMBL" id="JACHHN010000004">
    <property type="protein sequence ID" value="MBB5191817.1"/>
    <property type="molecule type" value="Genomic_DNA"/>
</dbReference>
<gene>
    <name evidence="2" type="ORF">HNQ50_002547</name>
</gene>
<reference evidence="2 3" key="1">
    <citation type="submission" date="2020-08" db="EMBL/GenBank/DDBJ databases">
        <title>Genomic Encyclopedia of Type Strains, Phase IV (KMG-IV): sequencing the most valuable type-strain genomes for metagenomic binning, comparative biology and taxonomic classification.</title>
        <authorList>
            <person name="Goeker M."/>
        </authorList>
    </citation>
    <scope>NUCLEOTIDE SEQUENCE [LARGE SCALE GENOMIC DNA]</scope>
    <source>
        <strain evidence="2 3">DSM 18233</strain>
    </source>
</reference>
<protein>
    <recommendedName>
        <fullName evidence="4">PH (Pleckstrin Homology) domain-containing protein</fullName>
    </recommendedName>
</protein>
<name>A0A840RFK7_9NEIS</name>
<evidence type="ECO:0008006" key="4">
    <source>
        <dbReference type="Google" id="ProtNLM"/>
    </source>
</evidence>
<feature type="transmembrane region" description="Helical" evidence="1">
    <location>
        <begin position="40"/>
        <end position="57"/>
    </location>
</feature>
<dbReference type="AlphaFoldDB" id="A0A840RFK7"/>
<organism evidence="2 3">
    <name type="scientific">Silvimonas terrae</name>
    <dbReference type="NCBI Taxonomy" id="300266"/>
    <lineage>
        <taxon>Bacteria</taxon>
        <taxon>Pseudomonadati</taxon>
        <taxon>Pseudomonadota</taxon>
        <taxon>Betaproteobacteria</taxon>
        <taxon>Neisseriales</taxon>
        <taxon>Chitinibacteraceae</taxon>
        <taxon>Silvimonas</taxon>
    </lineage>
</organism>
<evidence type="ECO:0000313" key="3">
    <source>
        <dbReference type="Proteomes" id="UP000543030"/>
    </source>
</evidence>
<comment type="caution">
    <text evidence="2">The sequence shown here is derived from an EMBL/GenBank/DDBJ whole genome shotgun (WGS) entry which is preliminary data.</text>
</comment>
<evidence type="ECO:0000256" key="1">
    <source>
        <dbReference type="SAM" id="Phobius"/>
    </source>
</evidence>
<keyword evidence="3" id="KW-1185">Reference proteome</keyword>
<dbReference type="Proteomes" id="UP000543030">
    <property type="component" value="Unassembled WGS sequence"/>
</dbReference>
<keyword evidence="1" id="KW-0472">Membrane</keyword>
<proteinExistence type="predicted"/>
<sequence>MQLISSSPFFMKKVFPFIWFGFLVIFFLGMFASGQASQDPMILLGPVFMAIFGVVLMRKLVWGLADEVYDCGDQLLVRKGQQEEYVALANIINVSTTFTSNPPRITLRLAQPGLFGDEIAFSPPTPIFRLNPFSIFQRNPLAEDLMVRVDKARRLR</sequence>
<accession>A0A840RFK7</accession>
<keyword evidence="1" id="KW-1133">Transmembrane helix</keyword>
<dbReference type="RefSeq" id="WP_184101181.1">
    <property type="nucleotide sequence ID" value="NZ_JACHHN010000004.1"/>
</dbReference>
<keyword evidence="1" id="KW-0812">Transmembrane</keyword>
<evidence type="ECO:0000313" key="2">
    <source>
        <dbReference type="EMBL" id="MBB5191817.1"/>
    </source>
</evidence>
<feature type="transmembrane region" description="Helical" evidence="1">
    <location>
        <begin position="14"/>
        <end position="34"/>
    </location>
</feature>